<dbReference type="InterPro" id="IPR001849">
    <property type="entry name" value="PH_domain"/>
</dbReference>
<dbReference type="STRING" id="1314781.A0A165E896"/>
<comment type="subcellular location">
    <subcellularLocation>
        <location evidence="1">Cytoplasm</location>
        <location evidence="1">Cytoskeleton</location>
    </subcellularLocation>
</comment>
<evidence type="ECO:0000256" key="6">
    <source>
        <dbReference type="ARBA" id="ARBA00022833"/>
    </source>
</evidence>
<dbReference type="InterPro" id="IPR000219">
    <property type="entry name" value="DH_dom"/>
</dbReference>
<keyword evidence="14" id="KW-1185">Reference proteome</keyword>
<evidence type="ECO:0000256" key="5">
    <source>
        <dbReference type="ARBA" id="ARBA00022771"/>
    </source>
</evidence>
<keyword evidence="5 8" id="KW-0863">Zinc-finger</keyword>
<feature type="domain" description="PH" evidence="10">
    <location>
        <begin position="306"/>
        <end position="455"/>
    </location>
</feature>
<feature type="domain" description="DH" evidence="11">
    <location>
        <begin position="92"/>
        <end position="276"/>
    </location>
</feature>
<evidence type="ECO:0000259" key="12">
    <source>
        <dbReference type="PROSITE" id="PS50178"/>
    </source>
</evidence>
<dbReference type="SUPFAM" id="SSF57903">
    <property type="entry name" value="FYVE/PHD zinc finger"/>
    <property type="match status" value="1"/>
</dbReference>
<sequence>MSAGAVSFPGGPSSSSLHHAPSTSTPPRAPSSAHAHGQTPHLPFRRISLPSGPPPVLNLSAHAHRASMGPGSFPDLGSPKRSRRQSHTPSAKRARVQAELVETERAYVAGLELVYEHFLSPLLSALQTSVPILPRAELPKIFANFVDIWNLHKTAFLPAIEGAGEGQLGGVLLAHFPYLSLYTPFVTAFGTTLSTLAQHQANGGAIASWLRAREADPACKNLGLRDWLLSIIQRCPRYLLLLKDLIAATDQRDPEYAQLVQAQTLLSKITTSLNTALATHSTTLSLLALQKATPSLPFALVAPGRTLLRRGPLMHIERGRDPRLREFLLFSDCLVWLESDAQQPSTPMTPSGERRRSNEAPETPKFGARASSSARPPPSAFKDVTGVGASEEKWTYKGRAELIDINVIVPVGDKDLTDGDGARFEVLSPEGSFECIAGTETARDGWVSALRTAKTQLLSAAVVGDSTLTSSQSTKHLRRALQAVPAEDDREAVENFVEPVWIPDGKSAQCMRCGKAFGWAGALAGWRRRHHCRLCGRVVCSGCSAKTFFIQDPKLDAASALVPKEKDKEKDPKKSPKEPKEKGKPARACNQCYDAIFQPRQGAVLPDATSSTNPYQVGGGNVAISMPSLALTTTLEEADEVSTLGHGQEGSATSARSSVFRRSVSYAPSAYGSTSQLFGGSTSNLLMNLGGVGSTSNLVYMGSANASASSVNLLADSATKSALGGVNAGSGTGAANRRSKALAASRRMSMPIVGLHAATVTTHTGGVTGETERRLSAGGLSSLTASGGAPETAERLNEILRGSGKR</sequence>
<feature type="compositionally biased region" description="Low complexity" evidence="9">
    <location>
        <begin position="1"/>
        <end position="36"/>
    </location>
</feature>
<accession>A0A165E896</accession>
<keyword evidence="4" id="KW-0479">Metal-binding</keyword>
<dbReference type="SMART" id="SM00064">
    <property type="entry name" value="FYVE"/>
    <property type="match status" value="1"/>
</dbReference>
<dbReference type="Gene3D" id="3.30.40.10">
    <property type="entry name" value="Zinc/RING finger domain, C3HC4 (zinc finger)"/>
    <property type="match status" value="1"/>
</dbReference>
<evidence type="ECO:0000256" key="2">
    <source>
        <dbReference type="ARBA" id="ARBA00022490"/>
    </source>
</evidence>
<dbReference type="InterPro" id="IPR017455">
    <property type="entry name" value="Znf_FYVE-rel"/>
</dbReference>
<dbReference type="CDD" id="cd00160">
    <property type="entry name" value="RhoGEF"/>
    <property type="match status" value="1"/>
</dbReference>
<dbReference type="SMART" id="SM00325">
    <property type="entry name" value="RhoGEF"/>
    <property type="match status" value="1"/>
</dbReference>
<dbReference type="SMART" id="SM00233">
    <property type="entry name" value="PH"/>
    <property type="match status" value="1"/>
</dbReference>
<dbReference type="GO" id="GO:0008270">
    <property type="term" value="F:zinc ion binding"/>
    <property type="evidence" value="ECO:0007669"/>
    <property type="project" value="UniProtKB-KW"/>
</dbReference>
<feature type="region of interest" description="Disordered" evidence="9">
    <location>
        <begin position="1"/>
        <end position="95"/>
    </location>
</feature>
<evidence type="ECO:0000259" key="11">
    <source>
        <dbReference type="PROSITE" id="PS50010"/>
    </source>
</evidence>
<feature type="region of interest" description="Disordered" evidence="9">
    <location>
        <begin position="341"/>
        <end position="386"/>
    </location>
</feature>
<evidence type="ECO:0000256" key="3">
    <source>
        <dbReference type="ARBA" id="ARBA00022658"/>
    </source>
</evidence>
<organism evidence="13 14">
    <name type="scientific">Exidia glandulosa HHB12029</name>
    <dbReference type="NCBI Taxonomy" id="1314781"/>
    <lineage>
        <taxon>Eukaryota</taxon>
        <taxon>Fungi</taxon>
        <taxon>Dikarya</taxon>
        <taxon>Basidiomycota</taxon>
        <taxon>Agaricomycotina</taxon>
        <taxon>Agaricomycetes</taxon>
        <taxon>Auriculariales</taxon>
        <taxon>Exidiaceae</taxon>
        <taxon>Exidia</taxon>
    </lineage>
</organism>
<name>A0A165E896_EXIGL</name>
<feature type="compositionally biased region" description="Low complexity" evidence="9">
    <location>
        <begin position="776"/>
        <end position="789"/>
    </location>
</feature>
<dbReference type="InterPro" id="IPR011011">
    <property type="entry name" value="Znf_FYVE_PHD"/>
</dbReference>
<keyword evidence="6" id="KW-0862">Zinc</keyword>
<dbReference type="InterPro" id="IPR000306">
    <property type="entry name" value="Znf_FYVE"/>
</dbReference>
<dbReference type="PANTHER" id="PTHR12673">
    <property type="entry name" value="FACIOGENITAL DYSPLASIA PROTEIN"/>
    <property type="match status" value="1"/>
</dbReference>
<feature type="domain" description="FYVE-type" evidence="12">
    <location>
        <begin position="504"/>
        <end position="597"/>
    </location>
</feature>
<keyword evidence="3" id="KW-0344">Guanine-nucleotide releasing factor</keyword>
<dbReference type="EMBL" id="KV426160">
    <property type="protein sequence ID" value="KZV86292.1"/>
    <property type="molecule type" value="Genomic_DNA"/>
</dbReference>
<feature type="compositionally biased region" description="Basic residues" evidence="9">
    <location>
        <begin position="80"/>
        <end position="95"/>
    </location>
</feature>
<feature type="region of interest" description="Disordered" evidence="9">
    <location>
        <begin position="560"/>
        <end position="587"/>
    </location>
</feature>
<dbReference type="InterPro" id="IPR013083">
    <property type="entry name" value="Znf_RING/FYVE/PHD"/>
</dbReference>
<dbReference type="InterPro" id="IPR011993">
    <property type="entry name" value="PH-like_dom_sf"/>
</dbReference>
<dbReference type="SUPFAM" id="SSF50729">
    <property type="entry name" value="PH domain-like"/>
    <property type="match status" value="1"/>
</dbReference>
<dbReference type="InParanoid" id="A0A165E896"/>
<evidence type="ECO:0000256" key="7">
    <source>
        <dbReference type="ARBA" id="ARBA00023212"/>
    </source>
</evidence>
<feature type="compositionally biased region" description="Basic and acidic residues" evidence="9">
    <location>
        <begin position="563"/>
        <end position="584"/>
    </location>
</feature>
<evidence type="ECO:0000313" key="14">
    <source>
        <dbReference type="Proteomes" id="UP000077266"/>
    </source>
</evidence>
<gene>
    <name evidence="13" type="ORF">EXIGLDRAFT_724903</name>
</gene>
<dbReference type="Pfam" id="PF01363">
    <property type="entry name" value="FYVE"/>
    <property type="match status" value="1"/>
</dbReference>
<dbReference type="Gene3D" id="1.20.900.10">
    <property type="entry name" value="Dbl homology (DH) domain"/>
    <property type="match status" value="1"/>
</dbReference>
<evidence type="ECO:0008006" key="15">
    <source>
        <dbReference type="Google" id="ProtNLM"/>
    </source>
</evidence>
<evidence type="ECO:0000256" key="8">
    <source>
        <dbReference type="PROSITE-ProRule" id="PRU00091"/>
    </source>
</evidence>
<dbReference type="GO" id="GO:0005856">
    <property type="term" value="C:cytoskeleton"/>
    <property type="evidence" value="ECO:0007669"/>
    <property type="project" value="UniProtKB-SubCell"/>
</dbReference>
<protein>
    <recommendedName>
        <fullName evidence="15">Dbl homology domain-containing protein</fullName>
    </recommendedName>
</protein>
<dbReference type="SUPFAM" id="SSF48065">
    <property type="entry name" value="DBL homology domain (DH-domain)"/>
    <property type="match status" value="1"/>
</dbReference>
<keyword evidence="7" id="KW-0206">Cytoskeleton</keyword>
<dbReference type="Pfam" id="PF00621">
    <property type="entry name" value="RhoGEF"/>
    <property type="match status" value="1"/>
</dbReference>
<dbReference type="PANTHER" id="PTHR12673:SF270">
    <property type="entry name" value="FYVE-TYPE DOMAIN-CONTAINING PROTEIN"/>
    <property type="match status" value="1"/>
</dbReference>
<dbReference type="InterPro" id="IPR051092">
    <property type="entry name" value="FYVE_RhoGEF_PH"/>
</dbReference>
<evidence type="ECO:0000256" key="9">
    <source>
        <dbReference type="SAM" id="MobiDB-lite"/>
    </source>
</evidence>
<dbReference type="InterPro" id="IPR035899">
    <property type="entry name" value="DBL_dom_sf"/>
</dbReference>
<dbReference type="PROSITE" id="PS50178">
    <property type="entry name" value="ZF_FYVE"/>
    <property type="match status" value="1"/>
</dbReference>
<dbReference type="Proteomes" id="UP000077266">
    <property type="component" value="Unassembled WGS sequence"/>
</dbReference>
<dbReference type="PROSITE" id="PS50010">
    <property type="entry name" value="DH_2"/>
    <property type="match status" value="1"/>
</dbReference>
<evidence type="ECO:0000256" key="4">
    <source>
        <dbReference type="ARBA" id="ARBA00022723"/>
    </source>
</evidence>
<dbReference type="OrthoDB" id="660555at2759"/>
<dbReference type="AlphaFoldDB" id="A0A165E896"/>
<dbReference type="Gene3D" id="2.30.29.30">
    <property type="entry name" value="Pleckstrin-homology domain (PH domain)/Phosphotyrosine-binding domain (PTB)"/>
    <property type="match status" value="1"/>
</dbReference>
<evidence type="ECO:0000259" key="10">
    <source>
        <dbReference type="PROSITE" id="PS50003"/>
    </source>
</evidence>
<reference evidence="13 14" key="1">
    <citation type="journal article" date="2016" name="Mol. Biol. Evol.">
        <title>Comparative Genomics of Early-Diverging Mushroom-Forming Fungi Provides Insights into the Origins of Lignocellulose Decay Capabilities.</title>
        <authorList>
            <person name="Nagy L.G."/>
            <person name="Riley R."/>
            <person name="Tritt A."/>
            <person name="Adam C."/>
            <person name="Daum C."/>
            <person name="Floudas D."/>
            <person name="Sun H."/>
            <person name="Yadav J.S."/>
            <person name="Pangilinan J."/>
            <person name="Larsson K.H."/>
            <person name="Matsuura K."/>
            <person name="Barry K."/>
            <person name="Labutti K."/>
            <person name="Kuo R."/>
            <person name="Ohm R.A."/>
            <person name="Bhattacharya S.S."/>
            <person name="Shirouzu T."/>
            <person name="Yoshinaga Y."/>
            <person name="Martin F.M."/>
            <person name="Grigoriev I.V."/>
            <person name="Hibbett D.S."/>
        </authorList>
    </citation>
    <scope>NUCLEOTIDE SEQUENCE [LARGE SCALE GENOMIC DNA]</scope>
    <source>
        <strain evidence="13 14">HHB12029</strain>
    </source>
</reference>
<feature type="region of interest" description="Disordered" evidence="9">
    <location>
        <begin position="766"/>
        <end position="806"/>
    </location>
</feature>
<dbReference type="GO" id="GO:0005737">
    <property type="term" value="C:cytoplasm"/>
    <property type="evidence" value="ECO:0007669"/>
    <property type="project" value="TreeGrafter"/>
</dbReference>
<keyword evidence="2" id="KW-0963">Cytoplasm</keyword>
<evidence type="ECO:0000256" key="1">
    <source>
        <dbReference type="ARBA" id="ARBA00004245"/>
    </source>
</evidence>
<dbReference type="GO" id="GO:0005085">
    <property type="term" value="F:guanyl-nucleotide exchange factor activity"/>
    <property type="evidence" value="ECO:0007669"/>
    <property type="project" value="UniProtKB-KW"/>
</dbReference>
<dbReference type="PROSITE" id="PS50003">
    <property type="entry name" value="PH_DOMAIN"/>
    <property type="match status" value="1"/>
</dbReference>
<proteinExistence type="predicted"/>
<evidence type="ECO:0000313" key="13">
    <source>
        <dbReference type="EMBL" id="KZV86292.1"/>
    </source>
</evidence>